<evidence type="ECO:0000313" key="6">
    <source>
        <dbReference type="Proteomes" id="UP000613580"/>
    </source>
</evidence>
<dbReference type="AlphaFoldDB" id="A0A8H6WDK1"/>
<dbReference type="PROSITE" id="PS00606">
    <property type="entry name" value="KS3_1"/>
    <property type="match status" value="1"/>
</dbReference>
<keyword evidence="6" id="KW-1185">Reference proteome</keyword>
<dbReference type="Gene3D" id="3.40.50.720">
    <property type="entry name" value="NAD(P)-binding Rossmann-like Domain"/>
    <property type="match status" value="1"/>
</dbReference>
<dbReference type="GO" id="GO:0005829">
    <property type="term" value="C:cytosol"/>
    <property type="evidence" value="ECO:0007669"/>
    <property type="project" value="TreeGrafter"/>
</dbReference>
<dbReference type="Pfam" id="PF00109">
    <property type="entry name" value="ketoacyl-synt"/>
    <property type="match status" value="1"/>
</dbReference>
<dbReference type="InterPro" id="IPR020841">
    <property type="entry name" value="PKS_Beta-ketoAc_synthase_dom"/>
</dbReference>
<dbReference type="Gene3D" id="3.40.47.10">
    <property type="match status" value="1"/>
</dbReference>
<dbReference type="InterPro" id="IPR018201">
    <property type="entry name" value="Ketoacyl_synth_AS"/>
</dbReference>
<dbReference type="OrthoDB" id="4251012at2759"/>
<evidence type="ECO:0000313" key="5">
    <source>
        <dbReference type="EMBL" id="KAF7310893.1"/>
    </source>
</evidence>
<gene>
    <name evidence="5" type="ORF">HMN09_00632500</name>
</gene>
<protein>
    <recommendedName>
        <fullName evidence="1">beta-ketoacyl-[acyl-carrier-protein] synthase I</fullName>
        <ecNumber evidence="1">2.3.1.41</ecNumber>
    </recommendedName>
</protein>
<reference evidence="5" key="1">
    <citation type="submission" date="2020-05" db="EMBL/GenBank/DDBJ databases">
        <title>Mycena genomes resolve the evolution of fungal bioluminescence.</title>
        <authorList>
            <person name="Tsai I.J."/>
        </authorList>
    </citation>
    <scope>NUCLEOTIDE SEQUENCE</scope>
    <source>
        <strain evidence="5">110903Hualien_Pintung</strain>
    </source>
</reference>
<evidence type="ECO:0000256" key="2">
    <source>
        <dbReference type="ARBA" id="ARBA00022679"/>
    </source>
</evidence>
<proteinExistence type="predicted"/>
<dbReference type="PANTHER" id="PTHR11712:SF336">
    <property type="entry name" value="3-OXOACYL-[ACYL-CARRIER-PROTEIN] SYNTHASE, MITOCHONDRIAL"/>
    <property type="match status" value="1"/>
</dbReference>
<dbReference type="PANTHER" id="PTHR11712">
    <property type="entry name" value="POLYKETIDE SYNTHASE-RELATED"/>
    <property type="match status" value="1"/>
</dbReference>
<dbReference type="InterPro" id="IPR014030">
    <property type="entry name" value="Ketoacyl_synth_N"/>
</dbReference>
<feature type="domain" description="Ketosynthase family 3 (KS3)" evidence="4">
    <location>
        <begin position="356"/>
        <end position="736"/>
    </location>
</feature>
<dbReference type="EC" id="2.3.1.41" evidence="1"/>
<dbReference type="SUPFAM" id="SSF53901">
    <property type="entry name" value="Thiolase-like"/>
    <property type="match status" value="1"/>
</dbReference>
<evidence type="ECO:0000256" key="1">
    <source>
        <dbReference type="ARBA" id="ARBA00013191"/>
    </source>
</evidence>
<dbReference type="GO" id="GO:0004315">
    <property type="term" value="F:3-oxoacyl-[acyl-carrier-protein] synthase activity"/>
    <property type="evidence" value="ECO:0007669"/>
    <property type="project" value="UniProtKB-EC"/>
</dbReference>
<dbReference type="Gene3D" id="3.30.70.2490">
    <property type="match status" value="1"/>
</dbReference>
<keyword evidence="2" id="KW-0808">Transferase</keyword>
<dbReference type="Proteomes" id="UP000613580">
    <property type="component" value="Unassembled WGS sequence"/>
</dbReference>
<dbReference type="InterPro" id="IPR016039">
    <property type="entry name" value="Thiolase-like"/>
</dbReference>
<name>A0A8H6WDK1_MYCCL</name>
<accession>A0A8H6WDK1</accession>
<evidence type="ECO:0000256" key="3">
    <source>
        <dbReference type="SAM" id="MobiDB-lite"/>
    </source>
</evidence>
<comment type="caution">
    <text evidence="5">The sequence shown here is derived from an EMBL/GenBank/DDBJ whole genome shotgun (WGS) entry which is preliminary data.</text>
</comment>
<dbReference type="GO" id="GO:0006633">
    <property type="term" value="P:fatty acid biosynthetic process"/>
    <property type="evidence" value="ECO:0007669"/>
    <property type="project" value="InterPro"/>
</dbReference>
<sequence length="736" mass="81016">MGDEVADGDVVLGGDVEMGELDLSQNVDGLGGKGVGEADIDGGKGAGELDTDCEQEDNWASTVLQQLRDPALGPKWKAVITMWYIQEEELGFLAKVICALLGMDLDYIIPFASVLENRRQIYGLDDKSELARPNHARQLAPHPRRSQEAGSQLVARPTQLISPLSPYDGLFGNDGSYSESKISLETLFQRWALESWGRVFVWTRGTGLIGPTNIVAHELESYGVRTFSAKEMAFNILGLMHPLFFSITQVEPIWADLNGGMDKLQGMVDLEKVMVITGYGEVGPWGSSRTRWEMEARGELTIQWLMGYIEHFDVLLKNGSLDIKGRFEKDILEHAGVRLIEPELFRDYDPHKKVVNQEIELLHDLEPVEVSESEAAKFKNHHGDKCDIWAGEGDQWFFKLKKGALVFVPKSFYFNRTVGGQIPTGWHAGRYGIPDDIIAQVDRGTLWALVSTAEALNSSGITDPYELYKHMHPSEVGTCLGSGMGGTVSMAKMFKDRRDERDVQNDILQETFINTTAGWINLLLLSSSGPVKIPVGACATALQSLEIACDTIHSGKAKVMIAGGFDDLSEEGSYEFANMKATSSAESEFAMGREPTQMSRPTTTTRAGFMEAQGTGVHIVMSVKTALELGCPIRGVLAFTSTSTNKAGRSIPAPGLGPLIVARQISQWLTHEHAQFQEEVQLLKTEGIVVDDEYVSLRVASVEKATVQREKDAFRMYSMLEGSDPSISILRRALAV</sequence>
<dbReference type="EMBL" id="JACAZE010000007">
    <property type="protein sequence ID" value="KAF7310893.1"/>
    <property type="molecule type" value="Genomic_DNA"/>
</dbReference>
<dbReference type="InterPro" id="IPR047224">
    <property type="entry name" value="FAS_alpha_su_C"/>
</dbReference>
<dbReference type="CDD" id="cd00828">
    <property type="entry name" value="elong_cond_enzymes"/>
    <property type="match status" value="1"/>
</dbReference>
<organism evidence="5 6">
    <name type="scientific">Mycena chlorophos</name>
    <name type="common">Agaric fungus</name>
    <name type="synonym">Agaricus chlorophos</name>
    <dbReference type="NCBI Taxonomy" id="658473"/>
    <lineage>
        <taxon>Eukaryota</taxon>
        <taxon>Fungi</taxon>
        <taxon>Dikarya</taxon>
        <taxon>Basidiomycota</taxon>
        <taxon>Agaricomycotina</taxon>
        <taxon>Agaricomycetes</taxon>
        <taxon>Agaricomycetidae</taxon>
        <taxon>Agaricales</taxon>
        <taxon>Marasmiineae</taxon>
        <taxon>Mycenaceae</taxon>
        <taxon>Mycena</taxon>
    </lineage>
</organism>
<feature type="region of interest" description="Disordered" evidence="3">
    <location>
        <begin position="133"/>
        <end position="152"/>
    </location>
</feature>
<dbReference type="InterPro" id="IPR000794">
    <property type="entry name" value="Beta-ketoacyl_synthase"/>
</dbReference>
<dbReference type="PROSITE" id="PS52004">
    <property type="entry name" value="KS3_2"/>
    <property type="match status" value="1"/>
</dbReference>
<evidence type="ECO:0000259" key="4">
    <source>
        <dbReference type="PROSITE" id="PS52004"/>
    </source>
</evidence>